<dbReference type="SMART" id="SM00387">
    <property type="entry name" value="HATPase_c"/>
    <property type="match status" value="1"/>
</dbReference>
<dbReference type="InterPro" id="IPR005467">
    <property type="entry name" value="His_kinase_dom"/>
</dbReference>
<evidence type="ECO:0000256" key="2">
    <source>
        <dbReference type="ARBA" id="ARBA00004141"/>
    </source>
</evidence>
<dbReference type="InterPro" id="IPR003594">
    <property type="entry name" value="HATPase_dom"/>
</dbReference>
<keyword evidence="7" id="KW-0418">Kinase</keyword>
<evidence type="ECO:0000256" key="6">
    <source>
        <dbReference type="ARBA" id="ARBA00022741"/>
    </source>
</evidence>
<dbReference type="CDD" id="cd00130">
    <property type="entry name" value="PAS"/>
    <property type="match status" value="1"/>
</dbReference>
<evidence type="ECO:0000259" key="13">
    <source>
        <dbReference type="PROSITE" id="PS50109"/>
    </source>
</evidence>
<organism evidence="15 16">
    <name type="scientific">Halovenus carboxidivorans</name>
    <dbReference type="NCBI Taxonomy" id="2692199"/>
    <lineage>
        <taxon>Archaea</taxon>
        <taxon>Methanobacteriati</taxon>
        <taxon>Methanobacteriota</taxon>
        <taxon>Stenosarchaea group</taxon>
        <taxon>Halobacteria</taxon>
        <taxon>Halobacteriales</taxon>
        <taxon>Haloarculaceae</taxon>
        <taxon>Halovenus</taxon>
    </lineage>
</organism>
<dbReference type="InterPro" id="IPR013767">
    <property type="entry name" value="PAS_fold"/>
</dbReference>
<accession>A0A6B0T597</accession>
<evidence type="ECO:0000313" key="16">
    <source>
        <dbReference type="Proteomes" id="UP000466535"/>
    </source>
</evidence>
<comment type="catalytic activity">
    <reaction evidence="1">
        <text>ATP + protein L-histidine = ADP + protein N-phospho-L-histidine.</text>
        <dbReference type="EC" id="2.7.13.3"/>
    </reaction>
</comment>
<feature type="transmembrane region" description="Helical" evidence="12">
    <location>
        <begin position="104"/>
        <end position="127"/>
    </location>
</feature>
<keyword evidence="10" id="KW-0902">Two-component regulatory system</keyword>
<dbReference type="SUPFAM" id="SSF55785">
    <property type="entry name" value="PYP-like sensor domain (PAS domain)"/>
    <property type="match status" value="1"/>
</dbReference>
<feature type="transmembrane region" description="Helical" evidence="12">
    <location>
        <begin position="194"/>
        <end position="215"/>
    </location>
</feature>
<dbReference type="Gene3D" id="3.30.565.10">
    <property type="entry name" value="Histidine kinase-like ATPase, C-terminal domain"/>
    <property type="match status" value="1"/>
</dbReference>
<dbReference type="GO" id="GO:0005524">
    <property type="term" value="F:ATP binding"/>
    <property type="evidence" value="ECO:0007669"/>
    <property type="project" value="UniProtKB-KW"/>
</dbReference>
<comment type="caution">
    <text evidence="15">The sequence shown here is derived from an EMBL/GenBank/DDBJ whole genome shotgun (WGS) entry which is preliminary data.</text>
</comment>
<dbReference type="SMART" id="SM00091">
    <property type="entry name" value="PAS"/>
    <property type="match status" value="1"/>
</dbReference>
<evidence type="ECO:0000256" key="9">
    <source>
        <dbReference type="ARBA" id="ARBA00022989"/>
    </source>
</evidence>
<dbReference type="InterPro" id="IPR031621">
    <property type="entry name" value="HisKA_7TM"/>
</dbReference>
<keyword evidence="11 12" id="KW-0472">Membrane</keyword>
<dbReference type="PROSITE" id="PS50109">
    <property type="entry name" value="HIS_KIN"/>
    <property type="match status" value="1"/>
</dbReference>
<feature type="domain" description="Histidine kinase" evidence="13">
    <location>
        <begin position="342"/>
        <end position="538"/>
    </location>
</feature>
<dbReference type="AlphaFoldDB" id="A0A6B0T597"/>
<dbReference type="GO" id="GO:0006355">
    <property type="term" value="P:regulation of DNA-templated transcription"/>
    <property type="evidence" value="ECO:0007669"/>
    <property type="project" value="InterPro"/>
</dbReference>
<evidence type="ECO:0000256" key="12">
    <source>
        <dbReference type="SAM" id="Phobius"/>
    </source>
</evidence>
<evidence type="ECO:0000256" key="7">
    <source>
        <dbReference type="ARBA" id="ARBA00022777"/>
    </source>
</evidence>
<sequence length="538" mass="57209">MAVVFTALFAVVASSGVALVVLGSVLSGRSDAPGAKLLATFAVVLGLGAVCSAVVGVWESSSNPTVTPLWTQLGLTGWALSTVPWFLFALVYTGRSDRIGRRTVAALYLPFAGLVMNFVWGFVGSGISGVANAIGSLVLLYTLALAAFGAVLVVQAARSYVHLSLREGVGLAAAPVLVVLALNSVTNLQQSATVLGPAVYAASLSVSTAALWAVLARDSVLDRVPAVETVGTREIIQETDDLVFVVDDRGTVVECNPRVVEILGVNRPEILGEPVTEGLGEGPGDLRTRETISLETTAGRRQYDPQVSELTHGDTELGAVLSLRDVTDRQLREQRLAVLNRVLRHNLRNKIDVIKSHAEVLRDDRPNQHVHTITETADEIRDLGYEARTIDRFLSESTVQEVDLVEVFETQYETVEPETDGLSVWVDHPETAVVTTDRAAVEAALKSALENAVSYASSTVEVVIEADGDGYAVLVSDDGSGIPEQELDSIDAGTETPLQHGTGLGLWQLKWAVTTVGGELSFETADGTTVRFTVPDVS</sequence>
<name>A0A6B0T597_9EURY</name>
<dbReference type="InterPro" id="IPR036890">
    <property type="entry name" value="HATPase_C_sf"/>
</dbReference>
<dbReference type="GO" id="GO:0016020">
    <property type="term" value="C:membrane"/>
    <property type="evidence" value="ECO:0007669"/>
    <property type="project" value="UniProtKB-SubCell"/>
</dbReference>
<gene>
    <name evidence="15" type="ORF">GRX03_00400</name>
</gene>
<keyword evidence="4" id="KW-0808">Transferase</keyword>
<dbReference type="NCBIfam" id="TIGR00229">
    <property type="entry name" value="sensory_box"/>
    <property type="match status" value="1"/>
</dbReference>
<dbReference type="InterPro" id="IPR050351">
    <property type="entry name" value="BphY/WalK/GraS-like"/>
</dbReference>
<evidence type="ECO:0000313" key="15">
    <source>
        <dbReference type="EMBL" id="MXR50070.1"/>
    </source>
</evidence>
<dbReference type="Pfam" id="PF00989">
    <property type="entry name" value="PAS"/>
    <property type="match status" value="1"/>
</dbReference>
<dbReference type="PROSITE" id="PS50112">
    <property type="entry name" value="PAS"/>
    <property type="match status" value="1"/>
</dbReference>
<dbReference type="PANTHER" id="PTHR42878">
    <property type="entry name" value="TWO-COMPONENT HISTIDINE KINASE"/>
    <property type="match status" value="1"/>
</dbReference>
<evidence type="ECO:0000256" key="3">
    <source>
        <dbReference type="ARBA" id="ARBA00012438"/>
    </source>
</evidence>
<evidence type="ECO:0000256" key="1">
    <source>
        <dbReference type="ARBA" id="ARBA00000085"/>
    </source>
</evidence>
<protein>
    <recommendedName>
        <fullName evidence="3">histidine kinase</fullName>
        <ecNumber evidence="3">2.7.13.3</ecNumber>
    </recommendedName>
</protein>
<feature type="transmembrane region" description="Helical" evidence="12">
    <location>
        <begin position="169"/>
        <end position="188"/>
    </location>
</feature>
<dbReference type="EMBL" id="WUUT01000001">
    <property type="protein sequence ID" value="MXR50070.1"/>
    <property type="molecule type" value="Genomic_DNA"/>
</dbReference>
<comment type="subcellular location">
    <subcellularLocation>
        <location evidence="2">Membrane</location>
        <topology evidence="2">Multi-pass membrane protein</topology>
    </subcellularLocation>
</comment>
<dbReference type="Gene3D" id="3.30.450.20">
    <property type="entry name" value="PAS domain"/>
    <property type="match status" value="1"/>
</dbReference>
<keyword evidence="5 12" id="KW-0812">Transmembrane</keyword>
<keyword evidence="9 12" id="KW-1133">Transmembrane helix</keyword>
<keyword evidence="8" id="KW-0067">ATP-binding</keyword>
<dbReference type="Proteomes" id="UP000466535">
    <property type="component" value="Unassembled WGS sequence"/>
</dbReference>
<dbReference type="CDD" id="cd00075">
    <property type="entry name" value="HATPase"/>
    <property type="match status" value="1"/>
</dbReference>
<feature type="domain" description="PAS" evidence="14">
    <location>
        <begin position="233"/>
        <end position="273"/>
    </location>
</feature>
<dbReference type="Pfam" id="PF16927">
    <property type="entry name" value="HisKA_7TM"/>
    <property type="match status" value="1"/>
</dbReference>
<dbReference type="GO" id="GO:0000156">
    <property type="term" value="F:phosphorelay response regulator activity"/>
    <property type="evidence" value="ECO:0007669"/>
    <property type="project" value="TreeGrafter"/>
</dbReference>
<keyword evidence="6" id="KW-0547">Nucleotide-binding</keyword>
<dbReference type="OrthoDB" id="3369at2157"/>
<dbReference type="InterPro" id="IPR000014">
    <property type="entry name" value="PAS"/>
</dbReference>
<dbReference type="SUPFAM" id="SSF55874">
    <property type="entry name" value="ATPase domain of HSP90 chaperone/DNA topoisomerase II/histidine kinase"/>
    <property type="match status" value="1"/>
</dbReference>
<dbReference type="PANTHER" id="PTHR42878:SF7">
    <property type="entry name" value="SENSOR HISTIDINE KINASE GLRK"/>
    <property type="match status" value="1"/>
</dbReference>
<dbReference type="GO" id="GO:0007234">
    <property type="term" value="P:osmosensory signaling via phosphorelay pathway"/>
    <property type="evidence" value="ECO:0007669"/>
    <property type="project" value="TreeGrafter"/>
</dbReference>
<dbReference type="GO" id="GO:0004673">
    <property type="term" value="F:protein histidine kinase activity"/>
    <property type="evidence" value="ECO:0007669"/>
    <property type="project" value="UniProtKB-EC"/>
</dbReference>
<dbReference type="Pfam" id="PF02518">
    <property type="entry name" value="HATPase_c"/>
    <property type="match status" value="1"/>
</dbReference>
<evidence type="ECO:0000256" key="10">
    <source>
        <dbReference type="ARBA" id="ARBA00023012"/>
    </source>
</evidence>
<dbReference type="EC" id="2.7.13.3" evidence="3"/>
<feature type="transmembrane region" description="Helical" evidence="12">
    <location>
        <begin position="133"/>
        <end position="157"/>
    </location>
</feature>
<feature type="transmembrane region" description="Helical" evidence="12">
    <location>
        <begin position="38"/>
        <end position="58"/>
    </location>
</feature>
<dbReference type="RefSeq" id="WP_159762233.1">
    <property type="nucleotide sequence ID" value="NZ_WUUT01000001.1"/>
</dbReference>
<evidence type="ECO:0000259" key="14">
    <source>
        <dbReference type="PROSITE" id="PS50112"/>
    </source>
</evidence>
<dbReference type="InterPro" id="IPR035965">
    <property type="entry name" value="PAS-like_dom_sf"/>
</dbReference>
<keyword evidence="16" id="KW-1185">Reference proteome</keyword>
<evidence type="ECO:0000256" key="11">
    <source>
        <dbReference type="ARBA" id="ARBA00023136"/>
    </source>
</evidence>
<evidence type="ECO:0000256" key="8">
    <source>
        <dbReference type="ARBA" id="ARBA00022840"/>
    </source>
</evidence>
<dbReference type="GO" id="GO:0030295">
    <property type="term" value="F:protein kinase activator activity"/>
    <property type="evidence" value="ECO:0007669"/>
    <property type="project" value="TreeGrafter"/>
</dbReference>
<evidence type="ECO:0000256" key="5">
    <source>
        <dbReference type="ARBA" id="ARBA00022692"/>
    </source>
</evidence>
<feature type="transmembrane region" description="Helical" evidence="12">
    <location>
        <begin position="70"/>
        <end position="92"/>
    </location>
</feature>
<reference evidence="15 16" key="1">
    <citation type="submission" date="2019-12" db="EMBL/GenBank/DDBJ databases">
        <title>Isolation and characterization of three novel carbon monoxide-oxidizing members of Halobacteria from salione crusts and soils.</title>
        <authorList>
            <person name="Myers M.R."/>
            <person name="King G.M."/>
        </authorList>
    </citation>
    <scope>NUCLEOTIDE SEQUENCE [LARGE SCALE GENOMIC DNA]</scope>
    <source>
        <strain evidence="15 16">WSH3</strain>
    </source>
</reference>
<feature type="transmembrane region" description="Helical" evidence="12">
    <location>
        <begin position="6"/>
        <end position="26"/>
    </location>
</feature>
<proteinExistence type="predicted"/>
<evidence type="ECO:0000256" key="4">
    <source>
        <dbReference type="ARBA" id="ARBA00022679"/>
    </source>
</evidence>